<feature type="transmembrane region" description="Helical" evidence="1">
    <location>
        <begin position="34"/>
        <end position="53"/>
    </location>
</feature>
<feature type="transmembrane region" description="Helical" evidence="1">
    <location>
        <begin position="60"/>
        <end position="77"/>
    </location>
</feature>
<name>A0ABS0F6L9_9BACL</name>
<organism evidence="2 3">
    <name type="scientific">Alicyclobacillus mali</name>
    <name type="common">ex Roth et al. 2021</name>
    <dbReference type="NCBI Taxonomy" id="1123961"/>
    <lineage>
        <taxon>Bacteria</taxon>
        <taxon>Bacillati</taxon>
        <taxon>Bacillota</taxon>
        <taxon>Bacilli</taxon>
        <taxon>Bacillales</taxon>
        <taxon>Alicyclobacillaceae</taxon>
        <taxon>Alicyclobacillus</taxon>
    </lineage>
</organism>
<keyword evidence="3" id="KW-1185">Reference proteome</keyword>
<reference evidence="2 3" key="1">
    <citation type="submission" date="2020-11" db="EMBL/GenBank/DDBJ databases">
        <title>Genomic insight of Alicyclobacillus mali FL 18 reveals a new arsenic-resistant strain, with potential in environmental biotechnology.</title>
        <authorList>
            <person name="Fiorentino G."/>
            <person name="Gallo G."/>
            <person name="Aulitto M."/>
        </authorList>
    </citation>
    <scope>NUCLEOTIDE SEQUENCE [LARGE SCALE GENOMIC DNA]</scope>
    <source>
        <strain evidence="2 3">FL 18</strain>
    </source>
</reference>
<comment type="caution">
    <text evidence="2">The sequence shown here is derived from an EMBL/GenBank/DDBJ whole genome shotgun (WGS) entry which is preliminary data.</text>
</comment>
<keyword evidence="1" id="KW-0472">Membrane</keyword>
<keyword evidence="1" id="KW-0812">Transmembrane</keyword>
<keyword evidence="1" id="KW-1133">Transmembrane helix</keyword>
<dbReference type="EMBL" id="JADPKZ010000048">
    <property type="protein sequence ID" value="MBF8378942.1"/>
    <property type="molecule type" value="Genomic_DNA"/>
</dbReference>
<evidence type="ECO:0000256" key="1">
    <source>
        <dbReference type="SAM" id="Phobius"/>
    </source>
</evidence>
<protein>
    <submittedName>
        <fullName evidence="2">Uncharacterized protein</fullName>
    </submittedName>
</protein>
<dbReference type="RefSeq" id="WP_067845689.1">
    <property type="nucleotide sequence ID" value="NZ_JADPKZ010000048.1"/>
</dbReference>
<sequence length="103" mass="10982">MITMLLGIVAGMIGVLETLLDVVSQQGYTPSADWHAYGAIAVSAVGIVISLFARRHPKSAGALLYACGVLGFLFAKWSYIPPGIVFFIAATIAVFFDMREQAS</sequence>
<dbReference type="Proteomes" id="UP000642910">
    <property type="component" value="Unassembled WGS sequence"/>
</dbReference>
<feature type="transmembrane region" description="Helical" evidence="1">
    <location>
        <begin position="83"/>
        <end position="99"/>
    </location>
</feature>
<evidence type="ECO:0000313" key="3">
    <source>
        <dbReference type="Proteomes" id="UP000642910"/>
    </source>
</evidence>
<evidence type="ECO:0000313" key="2">
    <source>
        <dbReference type="EMBL" id="MBF8378942.1"/>
    </source>
</evidence>
<gene>
    <name evidence="2" type="ORF">IW967_13890</name>
</gene>
<accession>A0ABS0F6L9</accession>
<proteinExistence type="predicted"/>